<evidence type="ECO:0008006" key="5">
    <source>
        <dbReference type="Google" id="ProtNLM"/>
    </source>
</evidence>
<keyword evidence="2" id="KW-0812">Transmembrane</keyword>
<proteinExistence type="predicted"/>
<keyword evidence="2" id="KW-1133">Transmembrane helix</keyword>
<reference evidence="3 4" key="1">
    <citation type="submission" date="2024-11" db="EMBL/GenBank/DDBJ databases">
        <title>Chromosome-level genome assembly of Eucalyptus globulus Labill. provides insights into its genome evolution.</title>
        <authorList>
            <person name="Li X."/>
        </authorList>
    </citation>
    <scope>NUCLEOTIDE SEQUENCE [LARGE SCALE GENOMIC DNA]</scope>
    <source>
        <strain evidence="3">CL2024</strain>
        <tissue evidence="3">Fresh tender leaves</tissue>
    </source>
</reference>
<name>A0ABD3LSN8_EUCGL</name>
<dbReference type="AlphaFoldDB" id="A0ABD3LSN8"/>
<dbReference type="Proteomes" id="UP001634007">
    <property type="component" value="Unassembled WGS sequence"/>
</dbReference>
<evidence type="ECO:0000313" key="3">
    <source>
        <dbReference type="EMBL" id="KAL3754790.1"/>
    </source>
</evidence>
<evidence type="ECO:0000256" key="1">
    <source>
        <dbReference type="SAM" id="MobiDB-lite"/>
    </source>
</evidence>
<evidence type="ECO:0000313" key="4">
    <source>
        <dbReference type="Proteomes" id="UP001634007"/>
    </source>
</evidence>
<feature type="compositionally biased region" description="Low complexity" evidence="1">
    <location>
        <begin position="99"/>
        <end position="153"/>
    </location>
</feature>
<organism evidence="3 4">
    <name type="scientific">Eucalyptus globulus</name>
    <name type="common">Tasmanian blue gum</name>
    <dbReference type="NCBI Taxonomy" id="34317"/>
    <lineage>
        <taxon>Eukaryota</taxon>
        <taxon>Viridiplantae</taxon>
        <taxon>Streptophyta</taxon>
        <taxon>Embryophyta</taxon>
        <taxon>Tracheophyta</taxon>
        <taxon>Spermatophyta</taxon>
        <taxon>Magnoliopsida</taxon>
        <taxon>eudicotyledons</taxon>
        <taxon>Gunneridae</taxon>
        <taxon>Pentapetalae</taxon>
        <taxon>rosids</taxon>
        <taxon>malvids</taxon>
        <taxon>Myrtales</taxon>
        <taxon>Myrtaceae</taxon>
        <taxon>Myrtoideae</taxon>
        <taxon>Eucalypteae</taxon>
        <taxon>Eucalyptus</taxon>
    </lineage>
</organism>
<dbReference type="InterPro" id="IPR039923">
    <property type="entry name" value="Protodermal_1"/>
</dbReference>
<feature type="region of interest" description="Disordered" evidence="1">
    <location>
        <begin position="40"/>
        <end position="171"/>
    </location>
</feature>
<protein>
    <recommendedName>
        <fullName evidence="5">Protodermal factor 1</fullName>
    </recommendedName>
</protein>
<dbReference type="PANTHER" id="PTHR33210">
    <property type="entry name" value="PROTODERMAL FACTOR 1"/>
    <property type="match status" value="1"/>
</dbReference>
<keyword evidence="2" id="KW-0472">Membrane</keyword>
<dbReference type="PROSITE" id="PS51257">
    <property type="entry name" value="PROKAR_LIPOPROTEIN"/>
    <property type="match status" value="1"/>
</dbReference>
<dbReference type="PANTHER" id="PTHR33210:SF18">
    <property type="entry name" value="PROTODERMAL FACTOR 1"/>
    <property type="match status" value="1"/>
</dbReference>
<accession>A0ABD3LSN8</accession>
<gene>
    <name evidence="3" type="ORF">ACJRO7_001964</name>
</gene>
<evidence type="ECO:0000256" key="2">
    <source>
        <dbReference type="SAM" id="Phobius"/>
    </source>
</evidence>
<keyword evidence="4" id="KW-1185">Reference proteome</keyword>
<comment type="caution">
    <text evidence="3">The sequence shown here is derived from an EMBL/GenBank/DDBJ whole genome shotgun (WGS) entry which is preliminary data.</text>
</comment>
<feature type="compositionally biased region" description="Low complexity" evidence="1">
    <location>
        <begin position="51"/>
        <end position="67"/>
    </location>
</feature>
<sequence length="311" mass="32280">MARRGQFVSSLVGGCVMVVGWSLLLQSFLLVEVIGTELKDGKAYYSPPGPRSRSPPSGSRGRGSTPRVTSPTTARSCGSPPRGQDPSRSTRPPSGGYYRSPPASGGTPSTPVTTPVDPRTPSTPTTISPPSGGYYPSPTSGGDSPPTTVTSTPPATPIDPGTPSFPSITAPPFGFPTAPPFGFPPFGFPPIINPFIRPYNYYLSNPGVIIGLVGFVMPMGPAFRVTTPIPGFPAAQNLIQALGNTSADGLGALYREGTAALLNSIASNRFPFTAAQVRQSFVSALSSNEAASAQARLFKLANEGRLKPRAN</sequence>
<feature type="transmembrane region" description="Helical" evidence="2">
    <location>
        <begin position="7"/>
        <end position="29"/>
    </location>
</feature>
<dbReference type="EMBL" id="JBJKBG010000001">
    <property type="protein sequence ID" value="KAL3754790.1"/>
    <property type="molecule type" value="Genomic_DNA"/>
</dbReference>